<name>A0AAW0U2P7_SCYPA</name>
<evidence type="ECO:0000313" key="2">
    <source>
        <dbReference type="EMBL" id="KAK8393052.1"/>
    </source>
</evidence>
<reference evidence="2 3" key="1">
    <citation type="submission" date="2023-03" db="EMBL/GenBank/DDBJ databases">
        <title>High-quality genome of Scylla paramamosain provides insights in environmental adaptation.</title>
        <authorList>
            <person name="Zhang L."/>
        </authorList>
    </citation>
    <scope>NUCLEOTIDE SEQUENCE [LARGE SCALE GENOMIC DNA]</scope>
    <source>
        <strain evidence="2">LZ_2023a</strain>
        <tissue evidence="2">Muscle</tissue>
    </source>
</reference>
<comment type="caution">
    <text evidence="2">The sequence shown here is derived from an EMBL/GenBank/DDBJ whole genome shotgun (WGS) entry which is preliminary data.</text>
</comment>
<proteinExistence type="predicted"/>
<feature type="region of interest" description="Disordered" evidence="1">
    <location>
        <begin position="56"/>
        <end position="81"/>
    </location>
</feature>
<organism evidence="2 3">
    <name type="scientific">Scylla paramamosain</name>
    <name type="common">Mud crab</name>
    <dbReference type="NCBI Taxonomy" id="85552"/>
    <lineage>
        <taxon>Eukaryota</taxon>
        <taxon>Metazoa</taxon>
        <taxon>Ecdysozoa</taxon>
        <taxon>Arthropoda</taxon>
        <taxon>Crustacea</taxon>
        <taxon>Multicrustacea</taxon>
        <taxon>Malacostraca</taxon>
        <taxon>Eumalacostraca</taxon>
        <taxon>Eucarida</taxon>
        <taxon>Decapoda</taxon>
        <taxon>Pleocyemata</taxon>
        <taxon>Brachyura</taxon>
        <taxon>Eubrachyura</taxon>
        <taxon>Portunoidea</taxon>
        <taxon>Portunidae</taxon>
        <taxon>Portuninae</taxon>
        <taxon>Scylla</taxon>
    </lineage>
</organism>
<evidence type="ECO:0000313" key="3">
    <source>
        <dbReference type="Proteomes" id="UP001487740"/>
    </source>
</evidence>
<evidence type="ECO:0000256" key="1">
    <source>
        <dbReference type="SAM" id="MobiDB-lite"/>
    </source>
</evidence>
<gene>
    <name evidence="2" type="ORF">O3P69_013236</name>
</gene>
<dbReference type="AlphaFoldDB" id="A0AAW0U2P7"/>
<dbReference type="Proteomes" id="UP001487740">
    <property type="component" value="Unassembled WGS sequence"/>
</dbReference>
<dbReference type="EMBL" id="JARAKH010000021">
    <property type="protein sequence ID" value="KAK8393052.1"/>
    <property type="molecule type" value="Genomic_DNA"/>
</dbReference>
<protein>
    <submittedName>
        <fullName evidence="2">Uncharacterized protein</fullName>
    </submittedName>
</protein>
<accession>A0AAW0U2P7</accession>
<sequence length="206" mass="22635">MSWPSAYGYKYTPIGLRQREKKDDASGTRSICTTVHLPQGGHLLDIERQYGLDGSMSKRETQNMDPASFVPSPARPATAEPAASNPLLDAFEPRAPTDFERQADDIIANFRARQGLPLERKRCSIPTDLISGSTCVCFENERDRIRAVMKDMASCSARATAGESKISSLLSSSATTTSAIKEESSLTSSSSRIKRAMRKAEEESYF</sequence>
<keyword evidence="3" id="KW-1185">Reference proteome</keyword>